<accession>A0A2I0ADY3</accession>
<keyword evidence="2 3" id="KW-0802">TPR repeat</keyword>
<feature type="region of interest" description="Disordered" evidence="4">
    <location>
        <begin position="1"/>
        <end position="112"/>
    </location>
</feature>
<evidence type="ECO:0000259" key="5">
    <source>
        <dbReference type="Pfam" id="PF00085"/>
    </source>
</evidence>
<dbReference type="InterPro" id="IPR019734">
    <property type="entry name" value="TPR_rpt"/>
</dbReference>
<dbReference type="Pfam" id="PF00085">
    <property type="entry name" value="Thioredoxin"/>
    <property type="match status" value="1"/>
</dbReference>
<dbReference type="Proteomes" id="UP000236161">
    <property type="component" value="Unassembled WGS sequence"/>
</dbReference>
<evidence type="ECO:0000256" key="1">
    <source>
        <dbReference type="ARBA" id="ARBA00022737"/>
    </source>
</evidence>
<evidence type="ECO:0000313" key="6">
    <source>
        <dbReference type="EMBL" id="PKA53764.1"/>
    </source>
</evidence>
<dbReference type="AlphaFoldDB" id="A0A2I0ADY3"/>
<dbReference type="GO" id="GO:0006950">
    <property type="term" value="P:response to stress"/>
    <property type="evidence" value="ECO:0007669"/>
    <property type="project" value="UniProtKB-ARBA"/>
</dbReference>
<evidence type="ECO:0000256" key="4">
    <source>
        <dbReference type="SAM" id="MobiDB-lite"/>
    </source>
</evidence>
<dbReference type="SUPFAM" id="SSF48452">
    <property type="entry name" value="TPR-like"/>
    <property type="match status" value="2"/>
</dbReference>
<feature type="repeat" description="TPR" evidence="3">
    <location>
        <begin position="386"/>
        <end position="419"/>
    </location>
</feature>
<reference evidence="6 7" key="1">
    <citation type="journal article" date="2017" name="Nature">
        <title>The Apostasia genome and the evolution of orchids.</title>
        <authorList>
            <person name="Zhang G.Q."/>
            <person name="Liu K.W."/>
            <person name="Li Z."/>
            <person name="Lohaus R."/>
            <person name="Hsiao Y.Y."/>
            <person name="Niu S.C."/>
            <person name="Wang J.Y."/>
            <person name="Lin Y.C."/>
            <person name="Xu Q."/>
            <person name="Chen L.J."/>
            <person name="Yoshida K."/>
            <person name="Fujiwara S."/>
            <person name="Wang Z.W."/>
            <person name="Zhang Y.Q."/>
            <person name="Mitsuda N."/>
            <person name="Wang M."/>
            <person name="Liu G.H."/>
            <person name="Pecoraro L."/>
            <person name="Huang H.X."/>
            <person name="Xiao X.J."/>
            <person name="Lin M."/>
            <person name="Wu X.Y."/>
            <person name="Wu W.L."/>
            <person name="Chen Y.Y."/>
            <person name="Chang S.B."/>
            <person name="Sakamoto S."/>
            <person name="Ohme-Takagi M."/>
            <person name="Yagi M."/>
            <person name="Zeng S.J."/>
            <person name="Shen C.Y."/>
            <person name="Yeh C.M."/>
            <person name="Luo Y.B."/>
            <person name="Tsai W.C."/>
            <person name="Van de Peer Y."/>
            <person name="Liu Z.J."/>
        </authorList>
    </citation>
    <scope>NUCLEOTIDE SEQUENCE [LARGE SCALE GENOMIC DNA]</scope>
    <source>
        <strain evidence="7">cv. Shenzhen</strain>
        <tissue evidence="6">Stem</tissue>
    </source>
</reference>
<feature type="domain" description="Thioredoxin" evidence="5">
    <location>
        <begin position="555"/>
        <end position="625"/>
    </location>
</feature>
<dbReference type="PANTHER" id="PTHR46050:SF29">
    <property type="entry name" value="TPR REPEAT-CONTAINING THIOREDOXIN TTL4"/>
    <property type="match status" value="1"/>
</dbReference>
<dbReference type="Gene3D" id="3.40.30.10">
    <property type="entry name" value="Glutaredoxin"/>
    <property type="match status" value="1"/>
</dbReference>
<evidence type="ECO:0000256" key="2">
    <source>
        <dbReference type="ARBA" id="ARBA00022803"/>
    </source>
</evidence>
<evidence type="ECO:0000313" key="7">
    <source>
        <dbReference type="Proteomes" id="UP000236161"/>
    </source>
</evidence>
<dbReference type="Pfam" id="PF13432">
    <property type="entry name" value="TPR_16"/>
    <property type="match status" value="1"/>
</dbReference>
<dbReference type="Pfam" id="PF13431">
    <property type="entry name" value="TPR_17"/>
    <property type="match status" value="1"/>
</dbReference>
<dbReference type="STRING" id="1088818.A0A2I0ADY3"/>
<dbReference type="InterPro" id="IPR011990">
    <property type="entry name" value="TPR-like_helical_dom_sf"/>
</dbReference>
<keyword evidence="1" id="KW-0677">Repeat</keyword>
<organism evidence="6 7">
    <name type="scientific">Apostasia shenzhenica</name>
    <dbReference type="NCBI Taxonomy" id="1088818"/>
    <lineage>
        <taxon>Eukaryota</taxon>
        <taxon>Viridiplantae</taxon>
        <taxon>Streptophyta</taxon>
        <taxon>Embryophyta</taxon>
        <taxon>Tracheophyta</taxon>
        <taxon>Spermatophyta</taxon>
        <taxon>Magnoliopsida</taxon>
        <taxon>Liliopsida</taxon>
        <taxon>Asparagales</taxon>
        <taxon>Orchidaceae</taxon>
        <taxon>Apostasioideae</taxon>
        <taxon>Apostasia</taxon>
    </lineage>
</organism>
<protein>
    <submittedName>
        <fullName evidence="6">TPR repeat-containing thioredoxin TTL1</fullName>
    </submittedName>
</protein>
<dbReference type="PANTHER" id="PTHR46050">
    <property type="entry name" value="TPR REPEAT-CONTAINING THIOREDOXIN"/>
    <property type="match status" value="1"/>
</dbReference>
<keyword evidence="7" id="KW-1185">Reference proteome</keyword>
<dbReference type="EMBL" id="KZ451989">
    <property type="protein sequence ID" value="PKA53764.1"/>
    <property type="molecule type" value="Genomic_DNA"/>
</dbReference>
<feature type="repeat" description="TPR" evidence="3">
    <location>
        <begin position="198"/>
        <end position="231"/>
    </location>
</feature>
<dbReference type="GO" id="GO:0005737">
    <property type="term" value="C:cytoplasm"/>
    <property type="evidence" value="ECO:0007669"/>
    <property type="project" value="TreeGrafter"/>
</dbReference>
<dbReference type="InterPro" id="IPR044534">
    <property type="entry name" value="TTL1-4"/>
</dbReference>
<evidence type="ECO:0000256" key="3">
    <source>
        <dbReference type="PROSITE-ProRule" id="PRU00339"/>
    </source>
</evidence>
<name>A0A2I0ADY3_9ASPA</name>
<dbReference type="InterPro" id="IPR036249">
    <property type="entry name" value="Thioredoxin-like_sf"/>
</dbReference>
<dbReference type="InterPro" id="IPR013766">
    <property type="entry name" value="Thioredoxin_domain"/>
</dbReference>
<dbReference type="Gene3D" id="1.25.40.10">
    <property type="entry name" value="Tetratricopeptide repeat domain"/>
    <property type="match status" value="1"/>
</dbReference>
<dbReference type="PROSITE" id="PS50005">
    <property type="entry name" value="TPR"/>
    <property type="match status" value="2"/>
</dbReference>
<dbReference type="FunFam" id="3.40.30.10:FF:000211">
    <property type="entry name" value="TPR repeat-containing thioredoxin TTL4"/>
    <property type="match status" value="1"/>
</dbReference>
<dbReference type="Pfam" id="PF13181">
    <property type="entry name" value="TPR_8"/>
    <property type="match status" value="1"/>
</dbReference>
<sequence length="639" mass="68776">MSGEPGSKIQEPISAEPIVDRFHSALSLEGNKPDAKDFADVGSPVSPLRTAAASSSSSSSGSFSGKPPSNAAAACRKSDSNGGRSHSGELSVSSESSPFPRSENRKSEPGSLIYSGAASSSVSSPVANVLPAGNICPSGKIGKPGMMSRSVARRDVLGSGTGNYGHGSIIRGGAAAAGRSSYCGEAAVGSVPARRMDPEEATKTGNEHYKKGQFLEALRFYDRAIELCPGNAACRSNRAAALTGIGRLGEAMKECEEAIRIDSSYVKAHQRLAGLGQVEHAQRHLSLAGQQPDSTEIQKLQIVERYLGLCADSRRMGDWKSVLREVDIINAVGVDSSPLLSAVRAEGLLRLHHLEEADLTLSKAAQHEIEPASYLQSKFLGMLSNSYIHFVRAQVEMALGRFENAVASVDKAHEIDPSNEELLVVWNSVKSVAKARSRGNELFKSGNFADACSAYTEGIKYDPSNPVLYCNRAACRSKMGQWERSLERWVEAVRDYEVLRKELPSDTEVAEALFHAQVALKTSRGEEVSNMKFGGEVEEITALEQLQAAISLPGVSIVYFMSAANQQCVQTTAFVEALCTRYPSLNFLKVEINGSPAIAKEENIRIVPTIKIYKNGARVKEMICPSQQVLEFSLRHYGN</sequence>
<gene>
    <name evidence="6" type="primary">TTL1</name>
    <name evidence="6" type="ORF">AXF42_Ash020685</name>
</gene>
<feature type="compositionally biased region" description="Low complexity" evidence="4">
    <location>
        <begin position="88"/>
        <end position="101"/>
    </location>
</feature>
<dbReference type="SMART" id="SM00028">
    <property type="entry name" value="TPR"/>
    <property type="match status" value="5"/>
</dbReference>
<dbReference type="CDD" id="cd02947">
    <property type="entry name" value="TRX_family"/>
    <property type="match status" value="1"/>
</dbReference>
<feature type="compositionally biased region" description="Low complexity" evidence="4">
    <location>
        <begin position="54"/>
        <end position="69"/>
    </location>
</feature>
<dbReference type="SUPFAM" id="SSF52833">
    <property type="entry name" value="Thioredoxin-like"/>
    <property type="match status" value="1"/>
</dbReference>
<dbReference type="OrthoDB" id="2121326at2759"/>
<proteinExistence type="predicted"/>